<accession>A0A0N4YKZ7</accession>
<dbReference type="AlphaFoldDB" id="A0A0N4YKZ7"/>
<evidence type="ECO:0000313" key="2">
    <source>
        <dbReference type="EMBL" id="VDL81433.1"/>
    </source>
</evidence>
<reference evidence="4" key="1">
    <citation type="submission" date="2017-02" db="UniProtKB">
        <authorList>
            <consortium name="WormBaseParasite"/>
        </authorList>
    </citation>
    <scope>IDENTIFICATION</scope>
</reference>
<dbReference type="Proteomes" id="UP000271162">
    <property type="component" value="Unassembled WGS sequence"/>
</dbReference>
<evidence type="ECO:0000313" key="4">
    <source>
        <dbReference type="WBParaSite" id="NBR_0001774701-mRNA-1"/>
    </source>
</evidence>
<protein>
    <submittedName>
        <fullName evidence="2 4">Uncharacterized protein</fullName>
    </submittedName>
</protein>
<name>A0A0N4YKZ7_NIPBR</name>
<reference evidence="2 3" key="2">
    <citation type="submission" date="2018-11" db="EMBL/GenBank/DDBJ databases">
        <authorList>
            <consortium name="Pathogen Informatics"/>
        </authorList>
    </citation>
    <scope>NUCLEOTIDE SEQUENCE [LARGE SCALE GENOMIC DNA]</scope>
</reference>
<gene>
    <name evidence="2" type="ORF">NBR_LOCUS17748</name>
</gene>
<keyword evidence="3" id="KW-1185">Reference proteome</keyword>
<sequence length="134" mass="15088">MESTVGAVTIGKAQTSDTTIHHLEGLTSTAKDSAESTLRNTAVYDYETSSNKVFFCENDGKSVRSQYYFGSLTTMDRERRCAYPCPIGLLEGTDYCYQLLNAAPSDDASQEDQIHRHRTDRDEKTPPTTRRVRH</sequence>
<dbReference type="WBParaSite" id="NBR_0001774701-mRNA-1">
    <property type="protein sequence ID" value="NBR_0001774701-mRNA-1"/>
    <property type="gene ID" value="NBR_0001774701"/>
</dbReference>
<proteinExistence type="predicted"/>
<organism evidence="4">
    <name type="scientific">Nippostrongylus brasiliensis</name>
    <name type="common">Rat hookworm</name>
    <dbReference type="NCBI Taxonomy" id="27835"/>
    <lineage>
        <taxon>Eukaryota</taxon>
        <taxon>Metazoa</taxon>
        <taxon>Ecdysozoa</taxon>
        <taxon>Nematoda</taxon>
        <taxon>Chromadorea</taxon>
        <taxon>Rhabditida</taxon>
        <taxon>Rhabditina</taxon>
        <taxon>Rhabditomorpha</taxon>
        <taxon>Strongyloidea</taxon>
        <taxon>Heligmosomidae</taxon>
        <taxon>Nippostrongylus</taxon>
    </lineage>
</organism>
<feature type="region of interest" description="Disordered" evidence="1">
    <location>
        <begin position="105"/>
        <end position="134"/>
    </location>
</feature>
<evidence type="ECO:0000256" key="1">
    <source>
        <dbReference type="SAM" id="MobiDB-lite"/>
    </source>
</evidence>
<dbReference type="EMBL" id="UYSL01022948">
    <property type="protein sequence ID" value="VDL81433.1"/>
    <property type="molecule type" value="Genomic_DNA"/>
</dbReference>
<evidence type="ECO:0000313" key="3">
    <source>
        <dbReference type="Proteomes" id="UP000271162"/>
    </source>
</evidence>